<dbReference type="GO" id="GO:0009306">
    <property type="term" value="P:protein secretion"/>
    <property type="evidence" value="ECO:0007669"/>
    <property type="project" value="InterPro"/>
</dbReference>
<evidence type="ECO:0000313" key="2">
    <source>
        <dbReference type="EMBL" id="PKT82597.1"/>
    </source>
</evidence>
<evidence type="ECO:0000313" key="3">
    <source>
        <dbReference type="Proteomes" id="UP000233350"/>
    </source>
</evidence>
<keyword evidence="2" id="KW-0969">Cilium</keyword>
<reference evidence="2 3" key="1">
    <citation type="submission" date="2016-07" db="EMBL/GenBank/DDBJ databases">
        <title>Detection of Helicobacter winghamensis from caecal content of red fox (Vulpes vulpes).</title>
        <authorList>
            <person name="Zanoni R.G."/>
            <person name="Florio D."/>
            <person name="Caffara M."/>
            <person name="Renzi M."/>
            <person name="Parisi A."/>
            <person name="Pasquali F."/>
            <person name="Manfreda G."/>
        </authorList>
    </citation>
    <scope>NUCLEOTIDE SEQUENCE [LARGE SCALE GENOMIC DNA]</scope>
    <source>
        <strain evidence="2 3">295_13</strain>
    </source>
</reference>
<dbReference type="InterPro" id="IPR029025">
    <property type="entry name" value="T3SS_substrate_exporter_C"/>
</dbReference>
<dbReference type="PANTHER" id="PTHR30531">
    <property type="entry name" value="FLAGELLAR BIOSYNTHETIC PROTEIN FLHB"/>
    <property type="match status" value="1"/>
</dbReference>
<organism evidence="2 3">
    <name type="scientific">Helicobacter winghamensis</name>
    <dbReference type="NCBI Taxonomy" id="157268"/>
    <lineage>
        <taxon>Bacteria</taxon>
        <taxon>Pseudomonadati</taxon>
        <taxon>Campylobacterota</taxon>
        <taxon>Epsilonproteobacteria</taxon>
        <taxon>Campylobacterales</taxon>
        <taxon>Helicobacteraceae</taxon>
        <taxon>Helicobacter</taxon>
    </lineage>
</organism>
<dbReference type="EMBL" id="MBPK01000002">
    <property type="protein sequence ID" value="PKT82597.1"/>
    <property type="molecule type" value="Genomic_DNA"/>
</dbReference>
<dbReference type="AlphaFoldDB" id="A0A2N3PLC8"/>
<dbReference type="OrthoDB" id="5244399at2"/>
<comment type="caution">
    <text evidence="2">The sequence shown here is derived from an EMBL/GenBank/DDBJ whole genome shotgun (WGS) entry which is preliminary data.</text>
</comment>
<accession>A0A2N3PLC8</accession>
<dbReference type="InterPro" id="IPR006135">
    <property type="entry name" value="T3SS_substrate_exporter"/>
</dbReference>
<dbReference type="GeneID" id="97289097"/>
<dbReference type="Proteomes" id="UP000233350">
    <property type="component" value="Unassembled WGS sequence"/>
</dbReference>
<keyword evidence="2" id="KW-0282">Flagellum</keyword>
<comment type="similarity">
    <text evidence="1">Belongs to the type III secretion exporter family.</text>
</comment>
<dbReference type="Gene3D" id="3.40.1690.10">
    <property type="entry name" value="secretion proteins EscU"/>
    <property type="match status" value="1"/>
</dbReference>
<dbReference type="RefSeq" id="WP_006802259.1">
    <property type="nucleotide sequence ID" value="NZ_CABKOI010000021.1"/>
</dbReference>
<proteinExistence type="inferred from homology"/>
<dbReference type="PANTHER" id="PTHR30531:SF12">
    <property type="entry name" value="FLAGELLAR BIOSYNTHETIC PROTEIN FLHB"/>
    <property type="match status" value="1"/>
</dbReference>
<name>A0A2N3PLC8_9HELI</name>
<gene>
    <name evidence="2" type="ORF">BCM31_07670</name>
</gene>
<dbReference type="SUPFAM" id="SSF160544">
    <property type="entry name" value="EscU C-terminal domain-like"/>
    <property type="match status" value="1"/>
</dbReference>
<keyword evidence="3" id="KW-1185">Reference proteome</keyword>
<sequence>MPPKIPLNQKAVALAYEQNKQRAPKVIAKGEGFLAEKIIEKAKEFDIPLFQSKALVDSLIHLELDEEIPPTLYKAVVEVFIWLYQTEKKAQMSS</sequence>
<dbReference type="Pfam" id="PF01312">
    <property type="entry name" value="Bac_export_2"/>
    <property type="match status" value="1"/>
</dbReference>
<evidence type="ECO:0000256" key="1">
    <source>
        <dbReference type="ARBA" id="ARBA00010690"/>
    </source>
</evidence>
<dbReference type="STRING" id="556267.HWAG_00566"/>
<dbReference type="GO" id="GO:0005886">
    <property type="term" value="C:plasma membrane"/>
    <property type="evidence" value="ECO:0007669"/>
    <property type="project" value="TreeGrafter"/>
</dbReference>
<keyword evidence="2" id="KW-0966">Cell projection</keyword>
<protein>
    <submittedName>
        <fullName evidence="2">Flagellar biosynthesis protein FlhB</fullName>
    </submittedName>
</protein>